<sequence length="151" mass="17041">MAEETTPTPETKKPAAATKPAAAKKPKEPAIEDKPFTEFMEQHFVPALKETLAKLGLEDAELKFAKEPLPIAGANEQCWQVIGKWQNGKRQFNLYFLDENINGKKAFSCSTNGARPSIIESFMIDERKASLDLLIMYTLQRLNGQKWLTRN</sequence>
<name>A0A1U7HR57_9CYAN</name>
<reference evidence="2 3" key="1">
    <citation type="submission" date="2016-11" db="EMBL/GenBank/DDBJ databases">
        <title>Draft Genome Sequences of Nine Cyanobacterial Strains from Diverse Habitats.</title>
        <authorList>
            <person name="Zhu T."/>
            <person name="Hou S."/>
            <person name="Lu X."/>
            <person name="Hess W.R."/>
        </authorList>
    </citation>
    <scope>NUCLEOTIDE SEQUENCE [LARGE SCALE GENOMIC DNA]</scope>
    <source>
        <strain evidence="2 3">NIES-593</strain>
    </source>
</reference>
<dbReference type="InterPro" id="IPR021374">
    <property type="entry name" value="DUF2996"/>
</dbReference>
<protein>
    <recommendedName>
        <fullName evidence="4">DUF2996 domain-containing protein</fullName>
    </recommendedName>
</protein>
<feature type="compositionally biased region" description="Low complexity" evidence="1">
    <location>
        <begin position="1"/>
        <end position="23"/>
    </location>
</feature>
<dbReference type="EMBL" id="MRCB01000002">
    <property type="protein sequence ID" value="OKH26015.1"/>
    <property type="molecule type" value="Genomic_DNA"/>
</dbReference>
<evidence type="ECO:0000313" key="3">
    <source>
        <dbReference type="Proteomes" id="UP000186868"/>
    </source>
</evidence>
<feature type="region of interest" description="Disordered" evidence="1">
    <location>
        <begin position="1"/>
        <end position="33"/>
    </location>
</feature>
<dbReference type="RefSeq" id="WP_073598130.1">
    <property type="nucleotide sequence ID" value="NZ_MRCB01000002.1"/>
</dbReference>
<dbReference type="OrthoDB" id="465001at2"/>
<comment type="caution">
    <text evidence="2">The sequence shown here is derived from an EMBL/GenBank/DDBJ whole genome shotgun (WGS) entry which is preliminary data.</text>
</comment>
<dbReference type="PANTHER" id="PTHR36341">
    <property type="entry name" value="DUF2996 FAMILY PROTEIN"/>
    <property type="match status" value="1"/>
</dbReference>
<dbReference type="Proteomes" id="UP000186868">
    <property type="component" value="Unassembled WGS sequence"/>
</dbReference>
<dbReference type="Pfam" id="PF11210">
    <property type="entry name" value="DUF2996"/>
    <property type="match status" value="1"/>
</dbReference>
<accession>A0A1U7HR57</accession>
<evidence type="ECO:0000313" key="2">
    <source>
        <dbReference type="EMBL" id="OKH26015.1"/>
    </source>
</evidence>
<evidence type="ECO:0008006" key="4">
    <source>
        <dbReference type="Google" id="ProtNLM"/>
    </source>
</evidence>
<proteinExistence type="predicted"/>
<keyword evidence="3" id="KW-1185">Reference proteome</keyword>
<gene>
    <name evidence="2" type="ORF">NIES593_02750</name>
</gene>
<dbReference type="AlphaFoldDB" id="A0A1U7HR57"/>
<evidence type="ECO:0000256" key="1">
    <source>
        <dbReference type="SAM" id="MobiDB-lite"/>
    </source>
</evidence>
<dbReference type="PANTHER" id="PTHR36341:SF3">
    <property type="entry name" value="DUF2996 FAMILY PROTEIN"/>
    <property type="match status" value="1"/>
</dbReference>
<organism evidence="2 3">
    <name type="scientific">Hydrococcus rivularis NIES-593</name>
    <dbReference type="NCBI Taxonomy" id="1921803"/>
    <lineage>
        <taxon>Bacteria</taxon>
        <taxon>Bacillati</taxon>
        <taxon>Cyanobacteriota</taxon>
        <taxon>Cyanophyceae</taxon>
        <taxon>Pleurocapsales</taxon>
        <taxon>Hydrococcaceae</taxon>
        <taxon>Hydrococcus</taxon>
    </lineage>
</organism>
<dbReference type="STRING" id="1921803.NIES593_02750"/>